<evidence type="ECO:0000313" key="1">
    <source>
        <dbReference type="EMBL" id="CAE0145992.1"/>
    </source>
</evidence>
<protein>
    <recommendedName>
        <fullName evidence="3">3'-5' exonuclease domain-containing protein</fullName>
    </recommendedName>
</protein>
<proteinExistence type="predicted"/>
<dbReference type="GO" id="GO:0003676">
    <property type="term" value="F:nucleic acid binding"/>
    <property type="evidence" value="ECO:0007669"/>
    <property type="project" value="InterPro"/>
</dbReference>
<accession>A0A7S3BWN1</accession>
<dbReference type="Gene3D" id="3.30.420.10">
    <property type="entry name" value="Ribonuclease H-like superfamily/Ribonuclease H"/>
    <property type="match status" value="1"/>
</dbReference>
<organism evidence="2">
    <name type="scientific">Prasinoderma singulare</name>
    <dbReference type="NCBI Taxonomy" id="676789"/>
    <lineage>
        <taxon>Eukaryota</taxon>
        <taxon>Viridiplantae</taxon>
        <taxon>Prasinodermophyta</taxon>
        <taxon>Prasinodermophyceae</taxon>
        <taxon>Prasinodermales</taxon>
        <taxon>Prasinodermaceae</taxon>
        <taxon>Prasinoderma</taxon>
    </lineage>
</organism>
<dbReference type="AlphaFoldDB" id="A0A7S3BWN1"/>
<name>A0A7S3BWN1_9VIRI</name>
<gene>
    <name evidence="1" type="ORF">PSIN1315_LOCUS10636</name>
    <name evidence="2" type="ORF">PSIN1315_LOCUS10637</name>
</gene>
<sequence length="409" mass="43090">MPAGGEAAERGGKGTGAVLRARDDNGVAAWDQKQDVAHALNNVEAVASALRALGRGAAIAAGTAVVDVGEITPHKAQSGGSRGELIKRGLDANKAEIALQSDGSTFVSISLAGILFRGRAPRVPKDTTPTMLQEGAAASALRWLERSGRGALRGFRSATPLPSPQLRLWRFPPNAFLPGPTASIVTVLWDENAVVCWPGGERKACAAEEAIRLWLSSVGAVALDAEFRYDATAKKHLGAALLQLAPLDGSTPPLLVQVSTWRKDGAGPTKPFPHDLALALAGRQTVVWGAGRPANQASDWQQVSLTLGLEVDVLERYWVEAQALFKERYPATAQGGTSIGLAAAARAVLGVDPPKTKDLRLRNWTKPLDAEAAEYAALDAVLVGRILGAMLADNASLTAPWESTPWPRQ</sequence>
<dbReference type="InterPro" id="IPR012337">
    <property type="entry name" value="RNaseH-like_sf"/>
</dbReference>
<dbReference type="InterPro" id="IPR036397">
    <property type="entry name" value="RNaseH_sf"/>
</dbReference>
<evidence type="ECO:0008006" key="3">
    <source>
        <dbReference type="Google" id="ProtNLM"/>
    </source>
</evidence>
<dbReference type="EMBL" id="HBHY01016417">
    <property type="protein sequence ID" value="CAE0145992.1"/>
    <property type="molecule type" value="Transcribed_RNA"/>
</dbReference>
<evidence type="ECO:0000313" key="2">
    <source>
        <dbReference type="EMBL" id="CAE0145994.1"/>
    </source>
</evidence>
<dbReference type="EMBL" id="HBHY01016418">
    <property type="protein sequence ID" value="CAE0145994.1"/>
    <property type="molecule type" value="Transcribed_RNA"/>
</dbReference>
<dbReference type="SUPFAM" id="SSF53098">
    <property type="entry name" value="Ribonuclease H-like"/>
    <property type="match status" value="1"/>
</dbReference>
<reference evidence="2" key="1">
    <citation type="submission" date="2021-01" db="EMBL/GenBank/DDBJ databases">
        <authorList>
            <person name="Corre E."/>
            <person name="Pelletier E."/>
            <person name="Niang G."/>
            <person name="Scheremetjew M."/>
            <person name="Finn R."/>
            <person name="Kale V."/>
            <person name="Holt S."/>
            <person name="Cochrane G."/>
            <person name="Meng A."/>
            <person name="Brown T."/>
            <person name="Cohen L."/>
        </authorList>
    </citation>
    <scope>NUCLEOTIDE SEQUENCE</scope>
    <source>
        <strain evidence="2">RCC927</strain>
    </source>
</reference>